<gene>
    <name evidence="2" type="ORF">DERP_000135</name>
</gene>
<keyword evidence="1" id="KW-1133">Transmembrane helix</keyword>
<keyword evidence="3" id="KW-1185">Reference proteome</keyword>
<sequence>MDPSNTFPECQSYDSPCNITKTGNEKRKHINDKFDKRKDIIIIILAILVLASFILFILSIKKDYYHFREKLAKDGSNNHNKLAVLNTKIYRWLVEWNLTRNCYHELYGDRSLFENYCQKYGSNEPILFRRQKSCHKQTTASDLTKSPMLFDKNDPIAMEKKFWLKFYIERLPLWRARRFREWKLAKTWATKHGLQCIINDNSNKINDDDNHKLIHSYNHNENEMNQNADIN</sequence>
<accession>A0ABQ8IZN2</accession>
<organism evidence="2 3">
    <name type="scientific">Dermatophagoides pteronyssinus</name>
    <name type="common">European house dust mite</name>
    <dbReference type="NCBI Taxonomy" id="6956"/>
    <lineage>
        <taxon>Eukaryota</taxon>
        <taxon>Metazoa</taxon>
        <taxon>Ecdysozoa</taxon>
        <taxon>Arthropoda</taxon>
        <taxon>Chelicerata</taxon>
        <taxon>Arachnida</taxon>
        <taxon>Acari</taxon>
        <taxon>Acariformes</taxon>
        <taxon>Sarcoptiformes</taxon>
        <taxon>Astigmata</taxon>
        <taxon>Psoroptidia</taxon>
        <taxon>Analgoidea</taxon>
        <taxon>Pyroglyphidae</taxon>
        <taxon>Dermatophagoidinae</taxon>
        <taxon>Dermatophagoides</taxon>
    </lineage>
</organism>
<dbReference type="Proteomes" id="UP000887458">
    <property type="component" value="Unassembled WGS sequence"/>
</dbReference>
<evidence type="ECO:0000313" key="3">
    <source>
        <dbReference type="Proteomes" id="UP000887458"/>
    </source>
</evidence>
<dbReference type="EMBL" id="NJHN03000095">
    <property type="protein sequence ID" value="KAH9415646.1"/>
    <property type="molecule type" value="Genomic_DNA"/>
</dbReference>
<name>A0ABQ8IZN2_DERPT</name>
<evidence type="ECO:0000313" key="2">
    <source>
        <dbReference type="EMBL" id="KAH9415646.1"/>
    </source>
</evidence>
<comment type="caution">
    <text evidence="2">The sequence shown here is derived from an EMBL/GenBank/DDBJ whole genome shotgun (WGS) entry which is preliminary data.</text>
</comment>
<proteinExistence type="predicted"/>
<keyword evidence="1" id="KW-0812">Transmembrane</keyword>
<protein>
    <submittedName>
        <fullName evidence="2">Uncharacterized protein</fullName>
    </submittedName>
</protein>
<reference evidence="2 3" key="1">
    <citation type="journal article" date="2018" name="J. Allergy Clin. Immunol.">
        <title>High-quality assembly of Dermatophagoides pteronyssinus genome and transcriptome reveals a wide range of novel allergens.</title>
        <authorList>
            <person name="Liu X.Y."/>
            <person name="Yang K.Y."/>
            <person name="Wang M.Q."/>
            <person name="Kwok J.S."/>
            <person name="Zeng X."/>
            <person name="Yang Z."/>
            <person name="Xiao X.J."/>
            <person name="Lau C.P."/>
            <person name="Li Y."/>
            <person name="Huang Z.M."/>
            <person name="Ba J.G."/>
            <person name="Yim A.K."/>
            <person name="Ouyang C.Y."/>
            <person name="Ngai S.M."/>
            <person name="Chan T.F."/>
            <person name="Leung E.L."/>
            <person name="Liu L."/>
            <person name="Liu Z.G."/>
            <person name="Tsui S.K."/>
        </authorList>
    </citation>
    <scope>NUCLEOTIDE SEQUENCE [LARGE SCALE GENOMIC DNA]</scope>
    <source>
        <strain evidence="2">Derp</strain>
    </source>
</reference>
<evidence type="ECO:0000256" key="1">
    <source>
        <dbReference type="SAM" id="Phobius"/>
    </source>
</evidence>
<reference evidence="2 3" key="2">
    <citation type="journal article" date="2022" name="Mol. Biol. Evol.">
        <title>Comparative Genomics Reveals Insights into the Divergent Evolution of Astigmatic Mites and Household Pest Adaptations.</title>
        <authorList>
            <person name="Xiong Q."/>
            <person name="Wan A.T."/>
            <person name="Liu X."/>
            <person name="Fung C.S."/>
            <person name="Xiao X."/>
            <person name="Malainual N."/>
            <person name="Hou J."/>
            <person name="Wang L."/>
            <person name="Wang M."/>
            <person name="Yang K.Y."/>
            <person name="Cui Y."/>
            <person name="Leung E.L."/>
            <person name="Nong W."/>
            <person name="Shin S.K."/>
            <person name="Au S.W."/>
            <person name="Jeong K.Y."/>
            <person name="Chew F.T."/>
            <person name="Hui J.H."/>
            <person name="Leung T.F."/>
            <person name="Tungtrongchitr A."/>
            <person name="Zhong N."/>
            <person name="Liu Z."/>
            <person name="Tsui S.K."/>
        </authorList>
    </citation>
    <scope>NUCLEOTIDE SEQUENCE [LARGE SCALE GENOMIC DNA]</scope>
    <source>
        <strain evidence="2">Derp</strain>
    </source>
</reference>
<keyword evidence="1" id="KW-0472">Membrane</keyword>
<feature type="transmembrane region" description="Helical" evidence="1">
    <location>
        <begin position="40"/>
        <end position="60"/>
    </location>
</feature>